<sequence length="70" mass="7454">MRVTANQGDTVDQICQRHYGRTAGITEQVYAANPGLADLGPILPLGTAVTLPPLPTQPAGSDRQLVNLWD</sequence>
<dbReference type="InterPro" id="IPR008861">
    <property type="entry name" value="GpX-like"/>
</dbReference>
<dbReference type="Pfam" id="PF05489">
    <property type="entry name" value="Phage_tail_X"/>
    <property type="match status" value="1"/>
</dbReference>
<dbReference type="Proteomes" id="UP000243535">
    <property type="component" value="Unassembled WGS sequence"/>
</dbReference>
<evidence type="ECO:0000313" key="2">
    <source>
        <dbReference type="Proteomes" id="UP000243535"/>
    </source>
</evidence>
<organism evidence="1 2">
    <name type="scientific">Gulbenkiania indica</name>
    <dbReference type="NCBI Taxonomy" id="375574"/>
    <lineage>
        <taxon>Bacteria</taxon>
        <taxon>Pseudomonadati</taxon>
        <taxon>Pseudomonadota</taxon>
        <taxon>Betaproteobacteria</taxon>
        <taxon>Neisseriales</taxon>
        <taxon>Chromobacteriaceae</taxon>
        <taxon>Gulbenkiania</taxon>
    </lineage>
</organism>
<dbReference type="AlphaFoldDB" id="A0A0K6GTR3"/>
<protein>
    <submittedName>
        <fullName evidence="1">p2-like prophage tail protein X</fullName>
    </submittedName>
</protein>
<proteinExistence type="predicted"/>
<reference evidence="2" key="1">
    <citation type="submission" date="2015-08" db="EMBL/GenBank/DDBJ databases">
        <authorList>
            <person name="Varghese N."/>
        </authorList>
    </citation>
    <scope>NUCLEOTIDE SEQUENCE [LARGE SCALE GENOMIC DNA]</scope>
    <source>
        <strain evidence="2">DSM 17901</strain>
    </source>
</reference>
<keyword evidence="2" id="KW-1185">Reference proteome</keyword>
<name>A0A0K6GTR3_9NEIS</name>
<dbReference type="RefSeq" id="WP_055433468.1">
    <property type="nucleotide sequence ID" value="NZ_CYHA01000002.1"/>
</dbReference>
<accession>A0A0K6GTR3</accession>
<dbReference type="STRING" id="375574.GCA_001418035_00743"/>
<dbReference type="EMBL" id="CYHA01000002">
    <property type="protein sequence ID" value="CUA82096.1"/>
    <property type="molecule type" value="Genomic_DNA"/>
</dbReference>
<dbReference type="OrthoDB" id="8759063at2"/>
<gene>
    <name evidence="1" type="ORF">Ga0061063_0951</name>
</gene>
<evidence type="ECO:0000313" key="1">
    <source>
        <dbReference type="EMBL" id="CUA82096.1"/>
    </source>
</evidence>